<comment type="caution">
    <text evidence="3">The sequence shown here is derived from an EMBL/GenBank/DDBJ whole genome shotgun (WGS) entry which is preliminary data.</text>
</comment>
<dbReference type="Proteomes" id="UP001515480">
    <property type="component" value="Unassembled WGS sequence"/>
</dbReference>
<keyword evidence="1" id="KW-0175">Coiled coil</keyword>
<evidence type="ECO:0000313" key="4">
    <source>
        <dbReference type="Proteomes" id="UP001515480"/>
    </source>
</evidence>
<gene>
    <name evidence="3" type="ORF">AB1Y20_014598</name>
</gene>
<feature type="region of interest" description="Disordered" evidence="2">
    <location>
        <begin position="28"/>
        <end position="49"/>
    </location>
</feature>
<evidence type="ECO:0008006" key="5">
    <source>
        <dbReference type="Google" id="ProtNLM"/>
    </source>
</evidence>
<organism evidence="3 4">
    <name type="scientific">Prymnesium parvum</name>
    <name type="common">Toxic golden alga</name>
    <dbReference type="NCBI Taxonomy" id="97485"/>
    <lineage>
        <taxon>Eukaryota</taxon>
        <taxon>Haptista</taxon>
        <taxon>Haptophyta</taxon>
        <taxon>Prymnesiophyceae</taxon>
        <taxon>Prymnesiales</taxon>
        <taxon>Prymnesiaceae</taxon>
        <taxon>Prymnesium</taxon>
    </lineage>
</organism>
<feature type="region of interest" description="Disordered" evidence="2">
    <location>
        <begin position="418"/>
        <end position="437"/>
    </location>
</feature>
<feature type="coiled-coil region" evidence="1">
    <location>
        <begin position="371"/>
        <end position="398"/>
    </location>
</feature>
<evidence type="ECO:0000313" key="3">
    <source>
        <dbReference type="EMBL" id="KAL1495956.1"/>
    </source>
</evidence>
<keyword evidence="4" id="KW-1185">Reference proteome</keyword>
<dbReference type="AlphaFoldDB" id="A0AB34IB98"/>
<feature type="compositionally biased region" description="Polar residues" evidence="2">
    <location>
        <begin position="87"/>
        <end position="100"/>
    </location>
</feature>
<evidence type="ECO:0000256" key="1">
    <source>
        <dbReference type="SAM" id="Coils"/>
    </source>
</evidence>
<accession>A0AB34IB98</accession>
<name>A0AB34IB98_PRYPA</name>
<sequence>MSYRSLTMEADLTVDIGHLMNDTQLNSLLSEPASGTGGPFDDDPLNAFGLHLTDTQTDQLGLSPADTTIFSHRQHQREPQREADTTAAPSSARTSLSATDDSPRDWKDLQLIISKHSVHKVELDEETNEQMYVVSNLRKFKIEVQLVEKQSGMLAIHNHLRLQAVLLYENGCVVKSGTEKLLTGETEVVVIKGAAIFKLQMGQSVLTSKLGKQCFRIRLEPVDETLREETRISYFPWQKFTTLIALTEPLKSVTKLERKPPPPQRIGMPPCSPPQQLSSMQQMHLHNESMPGIRHTTAHAPLASQAYTTSMPPLYAHCGMEMGHAMPNGMIPAATPVGSCHGVTANPSPPNHLVSQLDAQSLDRRQMEEVVRLQKMQIEQLATSNQELMQELANLRSLVVPAPQRHVAPRSYDAEYVQQTREQQRHHPHPNQQTHYW</sequence>
<dbReference type="EMBL" id="JBGBPQ010000030">
    <property type="protein sequence ID" value="KAL1495956.1"/>
    <property type="molecule type" value="Genomic_DNA"/>
</dbReference>
<feature type="region of interest" description="Disordered" evidence="2">
    <location>
        <begin position="72"/>
        <end position="103"/>
    </location>
</feature>
<reference evidence="3 4" key="1">
    <citation type="journal article" date="2024" name="Science">
        <title>Giant polyketide synthase enzymes in the biosynthesis of giant marine polyether toxins.</title>
        <authorList>
            <person name="Fallon T.R."/>
            <person name="Shende V.V."/>
            <person name="Wierzbicki I.H."/>
            <person name="Pendleton A.L."/>
            <person name="Watervoot N.F."/>
            <person name="Auber R.P."/>
            <person name="Gonzalez D.J."/>
            <person name="Wisecaver J.H."/>
            <person name="Moore B.S."/>
        </authorList>
    </citation>
    <scope>NUCLEOTIDE SEQUENCE [LARGE SCALE GENOMIC DNA]</scope>
    <source>
        <strain evidence="3 4">12B1</strain>
    </source>
</reference>
<proteinExistence type="predicted"/>
<protein>
    <recommendedName>
        <fullName evidence="5">Altered inheritance of mitochondria protein 24, mitochondrial</fullName>
    </recommendedName>
</protein>
<evidence type="ECO:0000256" key="2">
    <source>
        <dbReference type="SAM" id="MobiDB-lite"/>
    </source>
</evidence>